<dbReference type="Gene3D" id="2.60.40.10">
    <property type="entry name" value="Immunoglobulins"/>
    <property type="match status" value="1"/>
</dbReference>
<dbReference type="NCBIfam" id="TIGR01515">
    <property type="entry name" value="branching_enzym"/>
    <property type="match status" value="1"/>
</dbReference>
<dbReference type="STRING" id="39488.ERS852450_02350"/>
<dbReference type="SMART" id="SM00642">
    <property type="entry name" value="Aamy"/>
    <property type="match status" value="1"/>
</dbReference>
<accession>A0A285PQ13</accession>
<evidence type="ECO:0000256" key="9">
    <source>
        <dbReference type="ARBA" id="ARBA00023056"/>
    </source>
</evidence>
<dbReference type="KEGG" id="ehl:EHLA_0966"/>
<dbReference type="Pfam" id="PF02806">
    <property type="entry name" value="Alpha-amylase_C"/>
    <property type="match status" value="1"/>
</dbReference>
<keyword evidence="7 14" id="KW-0328">Glycosyltransferase</keyword>
<evidence type="ECO:0000256" key="2">
    <source>
        <dbReference type="ARBA" id="ARBA00002953"/>
    </source>
</evidence>
<dbReference type="Proteomes" id="UP000217549">
    <property type="component" value="Chromosome I"/>
</dbReference>
<dbReference type="Pfam" id="PF02922">
    <property type="entry name" value="CBM_48"/>
    <property type="match status" value="1"/>
</dbReference>
<dbReference type="Gene3D" id="3.20.20.80">
    <property type="entry name" value="Glycosidases"/>
    <property type="match status" value="1"/>
</dbReference>
<dbReference type="GO" id="GO:0003844">
    <property type="term" value="F:1,4-alpha-glucan branching enzyme activity"/>
    <property type="evidence" value="ECO:0007669"/>
    <property type="project" value="UniProtKB-UniRule"/>
</dbReference>
<dbReference type="InterPro" id="IPR004193">
    <property type="entry name" value="Glyco_hydro_13_N"/>
</dbReference>
<keyword evidence="15" id="KW-1185">Reference proteome</keyword>
<comment type="function">
    <text evidence="2">Catalyzes the formation of the alpha-1,6-glucosidic linkages in glycogen by scission of a 1,4-alpha-linked oligosaccharide from growing alpha-1,4-glucan chains and the subsequent attachment of the oligosaccharide to the alpha-1,6 position.</text>
</comment>
<dbReference type="PIRSF" id="PIRSF000463">
    <property type="entry name" value="GlgB"/>
    <property type="match status" value="1"/>
</dbReference>
<dbReference type="InterPro" id="IPR006048">
    <property type="entry name" value="A-amylase/branching_C"/>
</dbReference>
<evidence type="ECO:0000256" key="12">
    <source>
        <dbReference type="PIRSR" id="PIRSR000463-1"/>
    </source>
</evidence>
<dbReference type="InterPro" id="IPR013780">
    <property type="entry name" value="Glyco_hydro_b"/>
</dbReference>
<dbReference type="GO" id="GO:0043169">
    <property type="term" value="F:cation binding"/>
    <property type="evidence" value="ECO:0007669"/>
    <property type="project" value="InterPro"/>
</dbReference>
<dbReference type="EC" id="2.4.1.18" evidence="5 11"/>
<dbReference type="Pfam" id="PF00128">
    <property type="entry name" value="Alpha-amylase"/>
    <property type="match status" value="1"/>
</dbReference>
<dbReference type="NCBIfam" id="NF008967">
    <property type="entry name" value="PRK12313.1"/>
    <property type="match status" value="1"/>
</dbReference>
<reference evidence="15" key="1">
    <citation type="submission" date="2017-09" db="EMBL/GenBank/DDBJ databases">
        <authorList>
            <person name="Shetty A S."/>
        </authorList>
    </citation>
    <scope>NUCLEOTIDE SEQUENCE [LARGE SCALE GENOMIC DNA]</scope>
</reference>
<dbReference type="SUPFAM" id="SSF81296">
    <property type="entry name" value="E set domains"/>
    <property type="match status" value="1"/>
</dbReference>
<gene>
    <name evidence="14" type="ORF">EHLA_0966</name>
</gene>
<evidence type="ECO:0000313" key="14">
    <source>
        <dbReference type="EMBL" id="SOB71703.1"/>
    </source>
</evidence>
<dbReference type="UniPathway" id="UPA00164"/>
<evidence type="ECO:0000256" key="8">
    <source>
        <dbReference type="ARBA" id="ARBA00022679"/>
    </source>
</evidence>
<evidence type="ECO:0000256" key="3">
    <source>
        <dbReference type="ARBA" id="ARBA00004964"/>
    </source>
</evidence>
<dbReference type="InterPro" id="IPR037439">
    <property type="entry name" value="Branching_enzy"/>
</dbReference>
<dbReference type="EMBL" id="LT907978">
    <property type="protein sequence ID" value="SOB71703.1"/>
    <property type="molecule type" value="Genomic_DNA"/>
</dbReference>
<dbReference type="SUPFAM" id="SSF51011">
    <property type="entry name" value="Glycosyl hydrolase domain"/>
    <property type="match status" value="1"/>
</dbReference>
<dbReference type="PANTHER" id="PTHR43651">
    <property type="entry name" value="1,4-ALPHA-GLUCAN-BRANCHING ENZYME"/>
    <property type="match status" value="1"/>
</dbReference>
<keyword evidence="10" id="KW-0119">Carbohydrate metabolism</keyword>
<dbReference type="InterPro" id="IPR044143">
    <property type="entry name" value="GlgB_N_E_set_prok"/>
</dbReference>
<comment type="similarity">
    <text evidence="4">Belongs to the glycosyl hydrolase 13 family. GlgB subfamily.</text>
</comment>
<evidence type="ECO:0000256" key="4">
    <source>
        <dbReference type="ARBA" id="ARBA00009000"/>
    </source>
</evidence>
<keyword evidence="9" id="KW-0320">Glycogen biosynthesis</keyword>
<name>A0A285PQ13_9FIRM</name>
<evidence type="ECO:0000313" key="15">
    <source>
        <dbReference type="Proteomes" id="UP000217549"/>
    </source>
</evidence>
<dbReference type="PANTHER" id="PTHR43651:SF3">
    <property type="entry name" value="1,4-ALPHA-GLUCAN-BRANCHING ENZYME"/>
    <property type="match status" value="1"/>
</dbReference>
<protein>
    <recommendedName>
        <fullName evidence="5 11">1,4-alpha-glucan branching enzyme</fullName>
        <ecNumber evidence="5 11">2.4.1.18</ecNumber>
    </recommendedName>
</protein>
<evidence type="ECO:0000256" key="7">
    <source>
        <dbReference type="ARBA" id="ARBA00022676"/>
    </source>
</evidence>
<dbReference type="SUPFAM" id="SSF51445">
    <property type="entry name" value="(Trans)glycosidases"/>
    <property type="match status" value="1"/>
</dbReference>
<feature type="active site" description="Nucleophile" evidence="12">
    <location>
        <position position="297"/>
    </location>
</feature>
<dbReference type="GO" id="GO:0005829">
    <property type="term" value="C:cytosol"/>
    <property type="evidence" value="ECO:0007669"/>
    <property type="project" value="TreeGrafter"/>
</dbReference>
<evidence type="ECO:0000256" key="11">
    <source>
        <dbReference type="NCBIfam" id="TIGR01515"/>
    </source>
</evidence>
<dbReference type="InterPro" id="IPR013783">
    <property type="entry name" value="Ig-like_fold"/>
</dbReference>
<keyword evidence="8 14" id="KW-0808">Transferase</keyword>
<keyword evidence="6" id="KW-0321">Glycogen metabolism</keyword>
<comment type="pathway">
    <text evidence="3">Glycan biosynthesis; glycogen biosynthesis.</text>
</comment>
<evidence type="ECO:0000256" key="6">
    <source>
        <dbReference type="ARBA" id="ARBA00022600"/>
    </source>
</evidence>
<evidence type="ECO:0000259" key="13">
    <source>
        <dbReference type="SMART" id="SM00642"/>
    </source>
</evidence>
<organism evidence="14 15">
    <name type="scientific">Anaerobutyricum hallii</name>
    <dbReference type="NCBI Taxonomy" id="39488"/>
    <lineage>
        <taxon>Bacteria</taxon>
        <taxon>Bacillati</taxon>
        <taxon>Bacillota</taxon>
        <taxon>Clostridia</taxon>
        <taxon>Lachnospirales</taxon>
        <taxon>Lachnospiraceae</taxon>
        <taxon>Anaerobutyricum</taxon>
    </lineage>
</organism>
<dbReference type="GO" id="GO:0005978">
    <property type="term" value="P:glycogen biosynthetic process"/>
    <property type="evidence" value="ECO:0007669"/>
    <property type="project" value="UniProtKB-UniRule"/>
</dbReference>
<sequence length="642" mass="75911">MNLHEFYIGKAFDAYEYFGAHITKDGVLFRVYAPCAEKIELIGEFNDWDGSEDEMIQDAQSGVFECVQEDAEPGMMYKYRIYQKDGIVLDRFDPYSFGSQVRPDTASIIVDLDQYHFSDSVWIKKRCKNYDLPVNIYEVHAGSWRKNEADEENGWYHYNELARQLIPYIKEMGYTHVEFLPLTEHPADCSWGYQASGYFCPTSRYGTAGELMEMVDLFHKEGIGVIMDFVPVHFISDTYALNKFDGTALYEYADEDKGYSEWGTCNFNYYRGEVRSFLQSSANFWMEKFHFDGIRMDAISNAIYWQGDSSKGINEGALDFIKCMNSGLQKLHPSVMLIAEDSTNFPKVTAPVEYDGLGFDYKWDMGWMNDTLDYFKIHPYDRKFHYHKLSFSMMYFYNEHYLLPFSHDEVVHGKATILQKMWGEYDLKFQQAKTLYTYMYTHPGKKLNFMGNEIGQFREWDEEKECDWMLLDYPKHQDFHRFIKDLNQIYINEPAFFNGDYNSANFRWIEVEAVEERVYIYERMCGEDHFIIVLNMSDEQYNDFEFGYDHYAVLHEVLSGERKEYGGYFDGSKADILTELTGYKWWKRKFKITIPALAAIIYKVEFLPEPKEIPLPMLDEASLDIDRKRFRTEHEIRAEHEN</sequence>
<feature type="domain" description="Glycosyl hydrolase family 13 catalytic" evidence="13">
    <location>
        <begin position="138"/>
        <end position="481"/>
    </location>
</feature>
<evidence type="ECO:0000256" key="1">
    <source>
        <dbReference type="ARBA" id="ARBA00000826"/>
    </source>
</evidence>
<proteinExistence type="inferred from homology"/>
<feature type="active site" description="Proton donor" evidence="12">
    <location>
        <position position="340"/>
    </location>
</feature>
<evidence type="ECO:0000256" key="5">
    <source>
        <dbReference type="ARBA" id="ARBA00012541"/>
    </source>
</evidence>
<dbReference type="CDD" id="cd11322">
    <property type="entry name" value="AmyAc_Glg_BE"/>
    <property type="match status" value="1"/>
</dbReference>
<dbReference type="InterPro" id="IPR006047">
    <property type="entry name" value="GH13_cat_dom"/>
</dbReference>
<dbReference type="InterPro" id="IPR014756">
    <property type="entry name" value="Ig_E-set"/>
</dbReference>
<dbReference type="InterPro" id="IPR006407">
    <property type="entry name" value="GlgB"/>
</dbReference>
<dbReference type="Gene3D" id="2.60.40.1180">
    <property type="entry name" value="Golgi alpha-mannosidase II"/>
    <property type="match status" value="1"/>
</dbReference>
<evidence type="ECO:0000256" key="10">
    <source>
        <dbReference type="ARBA" id="ARBA00023277"/>
    </source>
</evidence>
<dbReference type="InterPro" id="IPR017853">
    <property type="entry name" value="GH"/>
</dbReference>
<dbReference type="RefSeq" id="WP_096239515.1">
    <property type="nucleotide sequence ID" value="NZ_LT907978.1"/>
</dbReference>
<dbReference type="GO" id="GO:0004553">
    <property type="term" value="F:hydrolase activity, hydrolyzing O-glycosyl compounds"/>
    <property type="evidence" value="ECO:0007669"/>
    <property type="project" value="InterPro"/>
</dbReference>
<dbReference type="AlphaFoldDB" id="A0A285PQ13"/>
<dbReference type="CDD" id="cd02855">
    <property type="entry name" value="E_set_GBE_prok_N"/>
    <property type="match status" value="1"/>
</dbReference>
<comment type="catalytic activity">
    <reaction evidence="1">
        <text>Transfers a segment of a (1-&gt;4)-alpha-D-glucan chain to a primary hydroxy group in a similar glucan chain.</text>
        <dbReference type="EC" id="2.4.1.18"/>
    </reaction>
</comment>